<dbReference type="PANTHER" id="PTHR42870:SF1">
    <property type="entry name" value="NON-SPECIFIC LIPID-TRANSFER PROTEIN-LIKE 2"/>
    <property type="match status" value="1"/>
</dbReference>
<dbReference type="GO" id="GO:0016747">
    <property type="term" value="F:acyltransferase activity, transferring groups other than amino-acyl groups"/>
    <property type="evidence" value="ECO:0007669"/>
    <property type="project" value="InterPro"/>
</dbReference>
<dbReference type="Pfam" id="PF00108">
    <property type="entry name" value="Thiolase_N"/>
    <property type="match status" value="1"/>
</dbReference>
<dbReference type="InterPro" id="IPR020616">
    <property type="entry name" value="Thiolase_N"/>
</dbReference>
<dbReference type="Gene3D" id="3.40.47.10">
    <property type="match status" value="1"/>
</dbReference>
<evidence type="ECO:0000256" key="1">
    <source>
        <dbReference type="SAM" id="MobiDB-lite"/>
    </source>
</evidence>
<dbReference type="AlphaFoldDB" id="X0ZWZ1"/>
<dbReference type="SUPFAM" id="SSF53901">
    <property type="entry name" value="Thiolase-like"/>
    <property type="match status" value="1"/>
</dbReference>
<accession>X0ZWZ1</accession>
<organism evidence="3">
    <name type="scientific">marine sediment metagenome</name>
    <dbReference type="NCBI Taxonomy" id="412755"/>
    <lineage>
        <taxon>unclassified sequences</taxon>
        <taxon>metagenomes</taxon>
        <taxon>ecological metagenomes</taxon>
    </lineage>
</organism>
<feature type="non-terminal residue" evidence="3">
    <location>
        <position position="205"/>
    </location>
</feature>
<reference evidence="3" key="1">
    <citation type="journal article" date="2014" name="Front. Microbiol.">
        <title>High frequency of phylogenetically diverse reductive dehalogenase-homologous genes in deep subseafloor sedimentary metagenomes.</title>
        <authorList>
            <person name="Kawai M."/>
            <person name="Futagami T."/>
            <person name="Toyoda A."/>
            <person name="Takaki Y."/>
            <person name="Nishi S."/>
            <person name="Hori S."/>
            <person name="Arai W."/>
            <person name="Tsubouchi T."/>
            <person name="Morono Y."/>
            <person name="Uchiyama I."/>
            <person name="Ito T."/>
            <person name="Fujiyama A."/>
            <person name="Inagaki F."/>
            <person name="Takami H."/>
        </authorList>
    </citation>
    <scope>NUCLEOTIDE SEQUENCE</scope>
    <source>
        <strain evidence="3">Expedition CK06-06</strain>
    </source>
</reference>
<dbReference type="PANTHER" id="PTHR42870">
    <property type="entry name" value="ACETYL-COA C-ACETYLTRANSFERASE"/>
    <property type="match status" value="1"/>
</dbReference>
<dbReference type="InterPro" id="IPR016039">
    <property type="entry name" value="Thiolase-like"/>
</dbReference>
<dbReference type="CDD" id="cd00829">
    <property type="entry name" value="SCP-x_thiolase"/>
    <property type="match status" value="1"/>
</dbReference>
<evidence type="ECO:0000259" key="2">
    <source>
        <dbReference type="Pfam" id="PF00108"/>
    </source>
</evidence>
<feature type="region of interest" description="Disordered" evidence="1">
    <location>
        <begin position="120"/>
        <end position="152"/>
    </location>
</feature>
<feature type="domain" description="Thiolase N-terminal" evidence="2">
    <location>
        <begin position="11"/>
        <end position="194"/>
    </location>
</feature>
<gene>
    <name evidence="3" type="ORF">S01H1_77741</name>
</gene>
<name>X0ZWZ1_9ZZZZ</name>
<sequence>MPRTPPKLRDVYVVGIGMTPFARHEGKTVVDLGSWAIRDALGDAGLPFEAVEAAWCGHVTQGSTAGQKVVGAVGQTGIPVMNVENACASGTTAFRGAYMQVASGMADVALAVGFERMGRGALPMPKTPGEKSETSPPKQEPSKKPPPPFPSLFAGLFREHSRRYGTTVEQMAKVGVKNHHHGALNPRAQYRDEVTVQQVLEAREI</sequence>
<protein>
    <recommendedName>
        <fullName evidence="2">Thiolase N-terminal domain-containing protein</fullName>
    </recommendedName>
</protein>
<dbReference type="EMBL" id="BARS01052270">
    <property type="protein sequence ID" value="GAG52571.1"/>
    <property type="molecule type" value="Genomic_DNA"/>
</dbReference>
<evidence type="ECO:0000313" key="3">
    <source>
        <dbReference type="EMBL" id="GAG52571.1"/>
    </source>
</evidence>
<comment type="caution">
    <text evidence="3">The sequence shown here is derived from an EMBL/GenBank/DDBJ whole genome shotgun (WGS) entry which is preliminary data.</text>
</comment>
<proteinExistence type="predicted"/>